<dbReference type="Proteomes" id="UP001652640">
    <property type="component" value="Chromosome 12"/>
</dbReference>
<accession>A0ABM4IUH2</accession>
<sequence>MDNLFIQTTIRRGEKVITPISETAQEEIGERQLLHGSESGPRTRVRPPTAHARPPARPLSGWPLGTRAPPRPAPPGARCPPRAPNYGRLPTPRGQGLEGVVPPGAVEAPLKRSKDGLSHWPGQTPRRGHLSFFFFFTRNPAIPGAHKSPPSGCRPPPESGGRRRFPRRWPPLLSPGTRQETPNQPAKPPTLSLYCEPPRLNNGPRSRLTTSDRHGGARPLARSGPDSLSIGRHRCRSQSPSFCVPIGSAGLRGGVFLGVPTPAHLEGAAET</sequence>
<gene>
    <name evidence="3" type="primary">LOC110144288</name>
</gene>
<evidence type="ECO:0000256" key="1">
    <source>
        <dbReference type="SAM" id="MobiDB-lite"/>
    </source>
</evidence>
<protein>
    <submittedName>
        <fullName evidence="3">Basic proline-rich protein-like</fullName>
    </submittedName>
</protein>
<proteinExistence type="predicted"/>
<dbReference type="RefSeq" id="XP_070331464.1">
    <property type="nucleotide sequence ID" value="XM_070475363.1"/>
</dbReference>
<feature type="region of interest" description="Disordered" evidence="1">
    <location>
        <begin position="23"/>
        <end position="124"/>
    </location>
</feature>
<evidence type="ECO:0000313" key="3">
    <source>
        <dbReference type="RefSeq" id="XP_070331464.1"/>
    </source>
</evidence>
<name>A0ABM4IUH2_ODOVR</name>
<feature type="region of interest" description="Disordered" evidence="1">
    <location>
        <begin position="143"/>
        <end position="234"/>
    </location>
</feature>
<keyword evidence="2" id="KW-1185">Reference proteome</keyword>
<feature type="compositionally biased region" description="Pro residues" evidence="1">
    <location>
        <begin position="69"/>
        <end position="83"/>
    </location>
</feature>
<reference evidence="3" key="2">
    <citation type="submission" date="2025-08" db="UniProtKB">
        <authorList>
            <consortium name="RefSeq"/>
        </authorList>
    </citation>
    <scope>IDENTIFICATION</scope>
    <source>
        <tissue evidence="3">Tongue muscle</tissue>
    </source>
</reference>
<reference evidence="2" key="1">
    <citation type="journal article" date="2022" name="J. Hered.">
        <title>A De Novo Chromosome-Level Genome Assembly of the White-Tailed Deer, Odocoileus Virginianus.</title>
        <authorList>
            <person name="London E.W."/>
            <person name="Roca A.L."/>
            <person name="Novakofski J.E."/>
            <person name="Mateus-Pinilla N.E."/>
        </authorList>
    </citation>
    <scope>NUCLEOTIDE SEQUENCE [LARGE SCALE GENOMIC DNA]</scope>
</reference>
<organism evidence="2 3">
    <name type="scientific">Odocoileus virginianus</name>
    <name type="common">White-tailed deer</name>
    <dbReference type="NCBI Taxonomy" id="9874"/>
    <lineage>
        <taxon>Eukaryota</taxon>
        <taxon>Metazoa</taxon>
        <taxon>Chordata</taxon>
        <taxon>Craniata</taxon>
        <taxon>Vertebrata</taxon>
        <taxon>Euteleostomi</taxon>
        <taxon>Mammalia</taxon>
        <taxon>Eutheria</taxon>
        <taxon>Laurasiatheria</taxon>
        <taxon>Artiodactyla</taxon>
        <taxon>Ruminantia</taxon>
        <taxon>Pecora</taxon>
        <taxon>Cervidae</taxon>
        <taxon>Odocoileinae</taxon>
        <taxon>Odocoileus</taxon>
    </lineage>
</organism>
<dbReference type="GeneID" id="110144288"/>
<evidence type="ECO:0000313" key="2">
    <source>
        <dbReference type="Proteomes" id="UP001652640"/>
    </source>
</evidence>